<dbReference type="GO" id="GO:0051123">
    <property type="term" value="P:RNA polymerase II preinitiation complex assembly"/>
    <property type="evidence" value="ECO:0007669"/>
    <property type="project" value="TreeGrafter"/>
</dbReference>
<keyword evidence="10" id="KW-1185">Reference proteome</keyword>
<comment type="similarity">
    <text evidence="2">Belongs to the TAF7 family.</text>
</comment>
<accession>A0A9P1GE93</accession>
<evidence type="ECO:0000313" key="9">
    <source>
        <dbReference type="EMBL" id="CAL1160887.1"/>
    </source>
</evidence>
<dbReference type="AlphaFoldDB" id="A0A9P1GE93"/>
<gene>
    <name evidence="8" type="ORF">C1SCF055_LOCUS33062</name>
</gene>
<sequence>MIARGWNYLRTWHGARSNACAKAVENGEAPPLELEILEKEELSGDLGPRHFHVKAWGEEMHGTVVDLPCRVESHILPPGASQALYKSADVAQMLIVHRENEVPGAERYLDKKTFRWRSGLTPPTQLVVDRRFRGVPPSHSMFAPALIRETNAALKSRMANHPFTYEEEGEVDEAFCENIRKEDPQSVWRPPEGLAGSGPSKAPGHASAASPARPNHRASPGPASVLSQKGHASAASPARPNHRASPGPASVLSQKGHASAASPARHRASPGPASVLSQKGAASEVSARSDANTEGKAVKKLKITAKKK</sequence>
<evidence type="ECO:0000313" key="10">
    <source>
        <dbReference type="Proteomes" id="UP001152797"/>
    </source>
</evidence>
<dbReference type="Proteomes" id="UP001152797">
    <property type="component" value="Unassembled WGS sequence"/>
</dbReference>
<feature type="compositionally biased region" description="Low complexity" evidence="6">
    <location>
        <begin position="256"/>
        <end position="274"/>
    </location>
</feature>
<dbReference type="PANTHER" id="PTHR12228:SF0">
    <property type="entry name" value="TATA-BOX BINDING PROTEIN ASSOCIATED FACTOR 7"/>
    <property type="match status" value="1"/>
</dbReference>
<keyword evidence="3" id="KW-0805">Transcription regulation</keyword>
<evidence type="ECO:0000256" key="6">
    <source>
        <dbReference type="SAM" id="MobiDB-lite"/>
    </source>
</evidence>
<dbReference type="GO" id="GO:0005669">
    <property type="term" value="C:transcription factor TFIID complex"/>
    <property type="evidence" value="ECO:0007669"/>
    <property type="project" value="InterPro"/>
</dbReference>
<dbReference type="GO" id="GO:0016251">
    <property type="term" value="F:RNA polymerase II general transcription initiation factor activity"/>
    <property type="evidence" value="ECO:0007669"/>
    <property type="project" value="TreeGrafter"/>
</dbReference>
<dbReference type="EMBL" id="CAMXCT030004068">
    <property type="protein sequence ID" value="CAL4794824.1"/>
    <property type="molecule type" value="Genomic_DNA"/>
</dbReference>
<dbReference type="EMBL" id="CAMXCT010004068">
    <property type="protein sequence ID" value="CAI4007512.1"/>
    <property type="molecule type" value="Genomic_DNA"/>
</dbReference>
<organism evidence="8">
    <name type="scientific">Cladocopium goreaui</name>
    <dbReference type="NCBI Taxonomy" id="2562237"/>
    <lineage>
        <taxon>Eukaryota</taxon>
        <taxon>Sar</taxon>
        <taxon>Alveolata</taxon>
        <taxon>Dinophyceae</taxon>
        <taxon>Suessiales</taxon>
        <taxon>Symbiodiniaceae</taxon>
        <taxon>Cladocopium</taxon>
    </lineage>
</organism>
<reference evidence="8" key="1">
    <citation type="submission" date="2022-10" db="EMBL/GenBank/DDBJ databases">
        <authorList>
            <person name="Chen Y."/>
            <person name="Dougan E. K."/>
            <person name="Chan C."/>
            <person name="Rhodes N."/>
            <person name="Thang M."/>
        </authorList>
    </citation>
    <scope>NUCLEOTIDE SEQUENCE</scope>
</reference>
<proteinExistence type="inferred from homology"/>
<dbReference type="Pfam" id="PF04658">
    <property type="entry name" value="TAFII55_N"/>
    <property type="match status" value="1"/>
</dbReference>
<dbReference type="PANTHER" id="PTHR12228">
    <property type="entry name" value="TRANSCRIPTION INITIATION FACTOR TFIID 55 KD SUBUNIT-RELATED"/>
    <property type="match status" value="1"/>
</dbReference>
<feature type="region of interest" description="Disordered" evidence="6">
    <location>
        <begin position="181"/>
        <end position="308"/>
    </location>
</feature>
<evidence type="ECO:0000259" key="7">
    <source>
        <dbReference type="SMART" id="SM01370"/>
    </source>
</evidence>
<evidence type="ECO:0000256" key="2">
    <source>
        <dbReference type="ARBA" id="ARBA00009368"/>
    </source>
</evidence>
<dbReference type="SMART" id="SM01370">
    <property type="entry name" value="TAFII55_N"/>
    <property type="match status" value="1"/>
</dbReference>
<dbReference type="InterPro" id="IPR006751">
    <property type="entry name" value="TAFII55_prot_cons_reg"/>
</dbReference>
<dbReference type="OrthoDB" id="153872at2759"/>
<comment type="subcellular location">
    <subcellularLocation>
        <location evidence="1">Nucleus</location>
    </subcellularLocation>
</comment>
<evidence type="ECO:0000256" key="3">
    <source>
        <dbReference type="ARBA" id="ARBA00023015"/>
    </source>
</evidence>
<evidence type="ECO:0000256" key="1">
    <source>
        <dbReference type="ARBA" id="ARBA00004123"/>
    </source>
</evidence>
<comment type="caution">
    <text evidence="8">The sequence shown here is derived from an EMBL/GenBank/DDBJ whole genome shotgun (WGS) entry which is preliminary data.</text>
</comment>
<feature type="domain" description="TAFII55 protein conserved region" evidence="7">
    <location>
        <begin position="9"/>
        <end position="155"/>
    </location>
</feature>
<keyword evidence="5" id="KW-0539">Nucleus</keyword>
<reference evidence="9" key="2">
    <citation type="submission" date="2024-04" db="EMBL/GenBank/DDBJ databases">
        <authorList>
            <person name="Chen Y."/>
            <person name="Shah S."/>
            <person name="Dougan E. K."/>
            <person name="Thang M."/>
            <person name="Chan C."/>
        </authorList>
    </citation>
    <scope>NUCLEOTIDE SEQUENCE [LARGE SCALE GENOMIC DNA]</scope>
</reference>
<keyword evidence="4" id="KW-0804">Transcription</keyword>
<dbReference type="InterPro" id="IPR037817">
    <property type="entry name" value="TAF7"/>
</dbReference>
<protein>
    <recommendedName>
        <fullName evidence="7">TAFII55 protein conserved region domain-containing protein</fullName>
    </recommendedName>
</protein>
<evidence type="ECO:0000313" key="8">
    <source>
        <dbReference type="EMBL" id="CAI4007512.1"/>
    </source>
</evidence>
<feature type="compositionally biased region" description="Basic residues" evidence="6">
    <location>
        <begin position="298"/>
        <end position="308"/>
    </location>
</feature>
<dbReference type="EMBL" id="CAMXCT020004068">
    <property type="protein sequence ID" value="CAL1160887.1"/>
    <property type="molecule type" value="Genomic_DNA"/>
</dbReference>
<evidence type="ECO:0000256" key="4">
    <source>
        <dbReference type="ARBA" id="ARBA00023163"/>
    </source>
</evidence>
<evidence type="ECO:0000256" key="5">
    <source>
        <dbReference type="ARBA" id="ARBA00023242"/>
    </source>
</evidence>
<name>A0A9P1GE93_9DINO</name>